<dbReference type="RefSeq" id="WP_130182870.1">
    <property type="nucleotide sequence ID" value="NZ_CP035945.1"/>
</dbReference>
<dbReference type="EMBL" id="CP035945">
    <property type="protein sequence ID" value="QBE99983.1"/>
    <property type="molecule type" value="Genomic_DNA"/>
</dbReference>
<organism evidence="1 2">
    <name type="scientific">Blautia producta</name>
    <dbReference type="NCBI Taxonomy" id="33035"/>
    <lineage>
        <taxon>Bacteria</taxon>
        <taxon>Bacillati</taxon>
        <taxon>Bacillota</taxon>
        <taxon>Clostridia</taxon>
        <taxon>Lachnospirales</taxon>
        <taxon>Lachnospiraceae</taxon>
        <taxon>Blautia</taxon>
    </lineage>
</organism>
<protein>
    <submittedName>
        <fullName evidence="1">Uncharacterized protein</fullName>
    </submittedName>
</protein>
<reference evidence="1 2" key="1">
    <citation type="submission" date="2019-01" db="EMBL/GenBank/DDBJ databases">
        <title>PMF-metabolizing Aryl O-demethylase.</title>
        <authorList>
            <person name="Kim M."/>
        </authorList>
    </citation>
    <scope>NUCLEOTIDE SEQUENCE [LARGE SCALE GENOMIC DNA]</scope>
    <source>
        <strain evidence="1 2">PMF1</strain>
    </source>
</reference>
<dbReference type="AlphaFoldDB" id="A0A4P6M8N7"/>
<proteinExistence type="predicted"/>
<dbReference type="Proteomes" id="UP000289794">
    <property type="component" value="Chromosome"/>
</dbReference>
<gene>
    <name evidence="1" type="ORF">PMF13cell1_05577</name>
</gene>
<evidence type="ECO:0000313" key="2">
    <source>
        <dbReference type="Proteomes" id="UP000289794"/>
    </source>
</evidence>
<sequence>MKWKVGDTCYFVENNYRIIEATVTAMHGDFAVVKYGPGQGIRLRTSRLYHTPDEAHDTLIYHHDKSSNPYFYDH</sequence>
<dbReference type="KEGG" id="bpro:PMF13cell1_05577"/>
<evidence type="ECO:0000313" key="1">
    <source>
        <dbReference type="EMBL" id="QBE99983.1"/>
    </source>
</evidence>
<name>A0A4P6M8N7_9FIRM</name>
<accession>A0A4P6M8N7</accession>